<dbReference type="PRINTS" id="PR00038">
    <property type="entry name" value="HTHLUXR"/>
</dbReference>
<dbReference type="CDD" id="cd06170">
    <property type="entry name" value="LuxR_C_like"/>
    <property type="match status" value="1"/>
</dbReference>
<sequence length="210" mass="23823">MRILIVDDDKLVCSSLKTILEAQGQTIAGIGCSGREALQLYRETNPDVLLMDIRMEGMNGVDASEAILHSFPDARILFLTTFSDDDYIIRALKLGVKGYILKQNFDSIIPALEAVYMGQNVFNTEIIAKLPDLLKQHTKETLCSYDLNERELHFIQLVAKGLNNKELAQTLFLSEGTVRNYLSSLLEKLQLRDRTQLAIFYYQNLQSKET</sequence>
<dbReference type="PANTHER" id="PTHR43214">
    <property type="entry name" value="TWO-COMPONENT RESPONSE REGULATOR"/>
    <property type="match status" value="1"/>
</dbReference>
<dbReference type="InterPro" id="IPR001789">
    <property type="entry name" value="Sig_transdc_resp-reg_receiver"/>
</dbReference>
<feature type="domain" description="HTH luxR-type" evidence="8">
    <location>
        <begin position="137"/>
        <end position="205"/>
    </location>
</feature>
<dbReference type="InterPro" id="IPR011006">
    <property type="entry name" value="CheY-like_superfamily"/>
</dbReference>
<dbReference type="Proteomes" id="UP000604383">
    <property type="component" value="Unassembled WGS sequence"/>
</dbReference>
<dbReference type="SMART" id="SM00448">
    <property type="entry name" value="REC"/>
    <property type="match status" value="1"/>
</dbReference>
<evidence type="ECO:0000256" key="1">
    <source>
        <dbReference type="ARBA" id="ARBA00018672"/>
    </source>
</evidence>
<feature type="modified residue" description="4-aspartylphosphate" evidence="7">
    <location>
        <position position="52"/>
    </location>
</feature>
<evidence type="ECO:0000313" key="13">
    <source>
        <dbReference type="EMBL" id="QJA02946.1"/>
    </source>
</evidence>
<evidence type="ECO:0000256" key="6">
    <source>
        <dbReference type="ARBA" id="ARBA00024867"/>
    </source>
</evidence>
<dbReference type="InterPro" id="IPR058245">
    <property type="entry name" value="NreC/VraR/RcsB-like_REC"/>
</dbReference>
<accession>A0A099I1A8</accession>
<evidence type="ECO:0000256" key="7">
    <source>
        <dbReference type="PROSITE-ProRule" id="PRU00169"/>
    </source>
</evidence>
<evidence type="ECO:0000259" key="8">
    <source>
        <dbReference type="PROSITE" id="PS50043"/>
    </source>
</evidence>
<proteinExistence type="predicted"/>
<dbReference type="InterPro" id="IPR039420">
    <property type="entry name" value="WalR-like"/>
</dbReference>
<dbReference type="Pfam" id="PF00196">
    <property type="entry name" value="GerE"/>
    <property type="match status" value="1"/>
</dbReference>
<dbReference type="AlphaFoldDB" id="A0A099I1A8"/>
<name>A0A099I1A8_CLOIN</name>
<dbReference type="GO" id="GO:0006355">
    <property type="term" value="P:regulation of DNA-templated transcription"/>
    <property type="evidence" value="ECO:0007669"/>
    <property type="project" value="InterPro"/>
</dbReference>
<reference evidence="13 15" key="3">
    <citation type="submission" date="2020-02" db="EMBL/GenBank/DDBJ databases">
        <authorList>
            <person name="Kociolek L.K."/>
            <person name="Ozer E.A."/>
        </authorList>
    </citation>
    <scope>NUCLEOTIDE SEQUENCE [LARGE SCALE GENOMIC DNA]</scope>
    <source>
        <strain evidence="13 15">ATCC 14501</strain>
    </source>
</reference>
<dbReference type="Proteomes" id="UP000503330">
    <property type="component" value="Chromosome"/>
</dbReference>
<gene>
    <name evidence="10" type="ORF">CIAN88_18575</name>
    <name evidence="13" type="ORF">G4D54_11055</name>
    <name evidence="12" type="ORF">GT664_08345</name>
    <name evidence="11" type="ORF">MKC95_07905</name>
</gene>
<keyword evidence="5" id="KW-0804">Transcription</keyword>
<dbReference type="Gene3D" id="3.40.50.2300">
    <property type="match status" value="1"/>
</dbReference>
<keyword evidence="2 7" id="KW-0597">Phosphoprotein</keyword>
<dbReference type="SUPFAM" id="SSF52172">
    <property type="entry name" value="CheY-like"/>
    <property type="match status" value="1"/>
</dbReference>
<organism evidence="10 14">
    <name type="scientific">Clostridium innocuum</name>
    <dbReference type="NCBI Taxonomy" id="1522"/>
    <lineage>
        <taxon>Bacteria</taxon>
        <taxon>Bacillati</taxon>
        <taxon>Bacillota</taxon>
        <taxon>Clostridia</taxon>
        <taxon>Eubacteriales</taxon>
        <taxon>Clostridiaceae</taxon>
        <taxon>Clostridium</taxon>
    </lineage>
</organism>
<comment type="function">
    <text evidence="6">May play the central regulatory role in sporulation. It may be an element of the effector pathway responsible for the activation of sporulation genes in response to nutritional stress. Spo0A may act in concert with spo0H (a sigma factor) to control the expression of some genes that are critical to the sporulation process.</text>
</comment>
<evidence type="ECO:0000313" key="10">
    <source>
        <dbReference type="EMBL" id="KGJ51764.1"/>
    </source>
</evidence>
<protein>
    <recommendedName>
        <fullName evidence="1">Stage 0 sporulation protein A homolog</fullName>
    </recommendedName>
</protein>
<dbReference type="RefSeq" id="WP_002609207.1">
    <property type="nucleotide sequence ID" value="NZ_AP025565.1"/>
</dbReference>
<dbReference type="CDD" id="cd17535">
    <property type="entry name" value="REC_NarL-like"/>
    <property type="match status" value="1"/>
</dbReference>
<evidence type="ECO:0000313" key="15">
    <source>
        <dbReference type="Proteomes" id="UP000503330"/>
    </source>
</evidence>
<reference evidence="11" key="4">
    <citation type="journal article" date="2022" name="Clin. Infect. Dis.">
        <title>Association between Clostridium innocuum and antibiotic-associated diarrhea in adults and children: A cross-sectional study and comparative genomics analysis.</title>
        <authorList>
            <person name="Cherny K.E."/>
            <person name="Muscat E.B."/>
            <person name="Balaji A."/>
            <person name="Mukherjee J."/>
            <person name="Ozer E.A."/>
            <person name="Angarone M.P."/>
            <person name="Hauser A.R."/>
            <person name="Sichel J.S."/>
            <person name="Amponsah E."/>
            <person name="Kociolek L.K."/>
        </authorList>
    </citation>
    <scope>NUCLEOTIDE SEQUENCE</scope>
    <source>
        <strain evidence="11">NU1-AC-029v</strain>
    </source>
</reference>
<evidence type="ECO:0000256" key="5">
    <source>
        <dbReference type="ARBA" id="ARBA00023163"/>
    </source>
</evidence>
<evidence type="ECO:0000256" key="4">
    <source>
        <dbReference type="ARBA" id="ARBA00023125"/>
    </source>
</evidence>
<dbReference type="PANTHER" id="PTHR43214:SF40">
    <property type="entry name" value="TRANSCRIPTIONAL REGULATORY PROTEIN LNRK"/>
    <property type="match status" value="1"/>
</dbReference>
<dbReference type="GO" id="GO:0003677">
    <property type="term" value="F:DNA binding"/>
    <property type="evidence" value="ECO:0007669"/>
    <property type="project" value="UniProtKB-KW"/>
</dbReference>
<dbReference type="GeneID" id="61926082"/>
<dbReference type="SUPFAM" id="SSF46894">
    <property type="entry name" value="C-terminal effector domain of the bipartite response regulators"/>
    <property type="match status" value="1"/>
</dbReference>
<keyword evidence="3" id="KW-0805">Transcription regulation</keyword>
<dbReference type="PROSITE" id="PS50043">
    <property type="entry name" value="HTH_LUXR_2"/>
    <property type="match status" value="1"/>
</dbReference>
<dbReference type="EMBL" id="JQIF01000097">
    <property type="protein sequence ID" value="KGJ51764.1"/>
    <property type="molecule type" value="Genomic_DNA"/>
</dbReference>
<dbReference type="Proteomes" id="UP000030008">
    <property type="component" value="Unassembled WGS sequence"/>
</dbReference>
<reference evidence="10 14" key="1">
    <citation type="submission" date="2014-08" db="EMBL/GenBank/DDBJ databases">
        <title>Clostridium innocuum, an unnegligible vancomycin-resistant pathogen causing extra-intestinal infections.</title>
        <authorList>
            <person name="Feng Y."/>
            <person name="Chiu C.-H."/>
        </authorList>
    </citation>
    <scope>NUCLEOTIDE SEQUENCE [LARGE SCALE GENOMIC DNA]</scope>
    <source>
        <strain evidence="10 14">AN88</strain>
    </source>
</reference>
<dbReference type="InterPro" id="IPR016032">
    <property type="entry name" value="Sig_transdc_resp-reg_C-effctor"/>
</dbReference>
<dbReference type="Proteomes" id="UP001203972">
    <property type="component" value="Unassembled WGS sequence"/>
</dbReference>
<feature type="domain" description="Response regulatory" evidence="9">
    <location>
        <begin position="2"/>
        <end position="117"/>
    </location>
</feature>
<evidence type="ECO:0000313" key="14">
    <source>
        <dbReference type="Proteomes" id="UP000030008"/>
    </source>
</evidence>
<dbReference type="Pfam" id="PF00072">
    <property type="entry name" value="Response_reg"/>
    <property type="match status" value="1"/>
</dbReference>
<keyword evidence="4" id="KW-0238">DNA-binding</keyword>
<evidence type="ECO:0000313" key="12">
    <source>
        <dbReference type="EMBL" id="MZH55767.1"/>
    </source>
</evidence>
<evidence type="ECO:0000259" key="9">
    <source>
        <dbReference type="PROSITE" id="PS50110"/>
    </source>
</evidence>
<dbReference type="InterPro" id="IPR000792">
    <property type="entry name" value="Tscrpt_reg_LuxR_C"/>
</dbReference>
<dbReference type="GO" id="GO:0000160">
    <property type="term" value="P:phosphorelay signal transduction system"/>
    <property type="evidence" value="ECO:0007669"/>
    <property type="project" value="InterPro"/>
</dbReference>
<dbReference type="EMBL" id="WWTN01000011">
    <property type="protein sequence ID" value="MZH55767.1"/>
    <property type="molecule type" value="Genomic_DNA"/>
</dbReference>
<dbReference type="SMART" id="SM00421">
    <property type="entry name" value="HTH_LUXR"/>
    <property type="match status" value="1"/>
</dbReference>
<dbReference type="EMBL" id="JAKTMA010000011">
    <property type="protein sequence ID" value="MCR0232689.1"/>
    <property type="molecule type" value="Genomic_DNA"/>
</dbReference>
<reference evidence="12" key="2">
    <citation type="journal article" date="2019" name="Nat. Med.">
        <title>A library of human gut bacterial isolates paired with longitudinal multiomics data enables mechanistic microbiome research.</title>
        <authorList>
            <person name="Poyet M."/>
            <person name="Groussin M."/>
            <person name="Gibbons S.M."/>
            <person name="Avila-Pacheco J."/>
            <person name="Jiang X."/>
            <person name="Kearney S.M."/>
            <person name="Perrotta A.R."/>
            <person name="Berdy B."/>
            <person name="Zhao S."/>
            <person name="Lieberman T.D."/>
            <person name="Swanson P.K."/>
            <person name="Smith M."/>
            <person name="Roesemann S."/>
            <person name="Alexander J.E."/>
            <person name="Rich S.A."/>
            <person name="Livny J."/>
            <person name="Vlamakis H."/>
            <person name="Clish C."/>
            <person name="Bullock K."/>
            <person name="Deik A."/>
            <person name="Scott J."/>
            <person name="Pierce K.A."/>
            <person name="Xavier R.J."/>
            <person name="Alm E.J."/>
        </authorList>
    </citation>
    <scope>NUCLEOTIDE SEQUENCE</scope>
    <source>
        <strain evidence="12">BIOML-A12</strain>
    </source>
</reference>
<evidence type="ECO:0000313" key="11">
    <source>
        <dbReference type="EMBL" id="MCR0232689.1"/>
    </source>
</evidence>
<dbReference type="PROSITE" id="PS51257">
    <property type="entry name" value="PROKAR_LIPOPROTEIN"/>
    <property type="match status" value="1"/>
</dbReference>
<evidence type="ECO:0000256" key="2">
    <source>
        <dbReference type="ARBA" id="ARBA00022553"/>
    </source>
</evidence>
<dbReference type="PROSITE" id="PS50110">
    <property type="entry name" value="RESPONSE_REGULATORY"/>
    <property type="match status" value="1"/>
</dbReference>
<evidence type="ECO:0000256" key="3">
    <source>
        <dbReference type="ARBA" id="ARBA00023015"/>
    </source>
</evidence>
<dbReference type="EMBL" id="CP048838">
    <property type="protein sequence ID" value="QJA02946.1"/>
    <property type="molecule type" value="Genomic_DNA"/>
</dbReference>